<accession>A0A1S9RW47</accession>
<dbReference type="Proteomes" id="UP000190744">
    <property type="component" value="Unassembled WGS sequence"/>
</dbReference>
<evidence type="ECO:0000313" key="1">
    <source>
        <dbReference type="EMBL" id="OOQ89764.1"/>
    </source>
</evidence>
<gene>
    <name evidence="1" type="ORF">PEBR_07256</name>
</gene>
<name>A0A1S9RW47_PENBI</name>
<proteinExistence type="predicted"/>
<protein>
    <submittedName>
        <fullName evidence="1">Uncharacterized protein</fullName>
    </submittedName>
</protein>
<organism evidence="1 2">
    <name type="scientific">Penicillium brasilianum</name>
    <dbReference type="NCBI Taxonomy" id="104259"/>
    <lineage>
        <taxon>Eukaryota</taxon>
        <taxon>Fungi</taxon>
        <taxon>Dikarya</taxon>
        <taxon>Ascomycota</taxon>
        <taxon>Pezizomycotina</taxon>
        <taxon>Eurotiomycetes</taxon>
        <taxon>Eurotiomycetidae</taxon>
        <taxon>Eurotiales</taxon>
        <taxon>Aspergillaceae</taxon>
        <taxon>Penicillium</taxon>
    </lineage>
</organism>
<dbReference type="Gene3D" id="2.40.160.20">
    <property type="match status" value="1"/>
</dbReference>
<dbReference type="AlphaFoldDB" id="A0A1S9RW47"/>
<dbReference type="InterPro" id="IPR020915">
    <property type="entry name" value="UPF0311"/>
</dbReference>
<dbReference type="Pfam" id="PF11578">
    <property type="entry name" value="DUF3237"/>
    <property type="match status" value="1"/>
</dbReference>
<dbReference type="EMBL" id="LJBN01000103">
    <property type="protein sequence ID" value="OOQ89764.1"/>
    <property type="molecule type" value="Genomic_DNA"/>
</dbReference>
<evidence type="ECO:0000313" key="2">
    <source>
        <dbReference type="Proteomes" id="UP000190744"/>
    </source>
</evidence>
<dbReference type="PANTHER" id="PTHR37315:SF1">
    <property type="entry name" value="UPF0311 PROTEIN BLR7842"/>
    <property type="match status" value="1"/>
</dbReference>
<comment type="caution">
    <text evidence="1">The sequence shown here is derived from an EMBL/GenBank/DDBJ whole genome shotgun (WGS) entry which is preliminary data.</text>
</comment>
<sequence>MTLPDVPVEYRPRDLGTLNLPPVELQKFNTEYLFTYVMKIPSQDPPLVVGDGSEGISMIISERGSRITGPRINGTFARDGQDYVTLRRDGTSVHEVRCVILTNDGAKIKFTYEGRGDFGPTGHQDVLDGKMPNNIRIRCAPHLQTDHPDYLWVNRLQCIEVGEVYNDKGYGSFDCYALV</sequence>
<dbReference type="PANTHER" id="PTHR37315">
    <property type="entry name" value="UPF0311 PROTEIN BLR7842"/>
    <property type="match status" value="1"/>
</dbReference>
<reference evidence="2" key="1">
    <citation type="submission" date="2015-09" db="EMBL/GenBank/DDBJ databases">
        <authorList>
            <person name="Fill T.P."/>
            <person name="Baretta J.F."/>
            <person name="de Almeida L.G."/>
            <person name="Rocha M."/>
            <person name="de Souza D.H."/>
            <person name="Malavazi I."/>
            <person name="Cerdeira L.T."/>
            <person name="Hong H."/>
            <person name="Samborskyy M."/>
            <person name="de Vasconcelos A.T."/>
            <person name="Leadlay P."/>
            <person name="Rodrigues-Filho E."/>
        </authorList>
    </citation>
    <scope>NUCLEOTIDE SEQUENCE [LARGE SCALE GENOMIC DNA]</scope>
    <source>
        <strain evidence="2">LaBioMMi 136</strain>
    </source>
</reference>